<name>A0A2A6ZDK5_9FIRM</name>
<evidence type="ECO:0000256" key="2">
    <source>
        <dbReference type="SAM" id="Phobius"/>
    </source>
</evidence>
<sequence length="226" mass="26177">MEEPGAELGIRKPVTIDRKSNLYEHRAYWCVRRAQDIFFSLLALVVLSPLLLLTCIAVWIDSPGASPVFSQLRVGRNGKLFRLYKFRSMCPNAESKLNDLLQDNEMDGPVFKMKDDPRITRVGHFIRKTSIDELPQLVNILKGDMSIVGPRPALPREVAQYTPYEWQRLYVTPGLSCYWQIAPHRNQLSFDEWMALDVKYVKERSFLVDWKIIFATFRAVLFGHGE</sequence>
<keyword evidence="2" id="KW-0812">Transmembrane</keyword>
<proteinExistence type="inferred from homology"/>
<evidence type="ECO:0000256" key="1">
    <source>
        <dbReference type="ARBA" id="ARBA00006464"/>
    </source>
</evidence>
<protein>
    <submittedName>
        <fullName evidence="4">Multidrug MFS transporter</fullName>
    </submittedName>
</protein>
<evidence type="ECO:0000313" key="4">
    <source>
        <dbReference type="EMBL" id="PDX59438.1"/>
    </source>
</evidence>
<dbReference type="PANTHER" id="PTHR30576">
    <property type="entry name" value="COLANIC BIOSYNTHESIS UDP-GLUCOSE LIPID CARRIER TRANSFERASE"/>
    <property type="match status" value="1"/>
</dbReference>
<dbReference type="EMBL" id="NMTQ01000016">
    <property type="protein sequence ID" value="PDX59438.1"/>
    <property type="molecule type" value="Genomic_DNA"/>
</dbReference>
<gene>
    <name evidence="4" type="ORF">CGS46_03120</name>
</gene>
<keyword evidence="5" id="KW-1185">Reference proteome</keyword>
<evidence type="ECO:0000313" key="5">
    <source>
        <dbReference type="Proteomes" id="UP000220752"/>
    </source>
</evidence>
<comment type="caution">
    <text evidence="4">The sequence shown here is derived from an EMBL/GenBank/DDBJ whole genome shotgun (WGS) entry which is preliminary data.</text>
</comment>
<dbReference type="InterPro" id="IPR003362">
    <property type="entry name" value="Bact_transf"/>
</dbReference>
<keyword evidence="2" id="KW-1133">Transmembrane helix</keyword>
<comment type="similarity">
    <text evidence="1">Belongs to the bacterial sugar transferase family.</text>
</comment>
<dbReference type="AlphaFoldDB" id="A0A2A6ZDK5"/>
<evidence type="ECO:0000259" key="3">
    <source>
        <dbReference type="Pfam" id="PF02397"/>
    </source>
</evidence>
<dbReference type="GO" id="GO:0016780">
    <property type="term" value="F:phosphotransferase activity, for other substituted phosphate groups"/>
    <property type="evidence" value="ECO:0007669"/>
    <property type="project" value="TreeGrafter"/>
</dbReference>
<feature type="transmembrane region" description="Helical" evidence="2">
    <location>
        <begin position="37"/>
        <end position="60"/>
    </location>
</feature>
<accession>A0A2A6ZDK5</accession>
<dbReference type="PANTHER" id="PTHR30576:SF10">
    <property type="entry name" value="SLL5057 PROTEIN"/>
    <property type="match status" value="1"/>
</dbReference>
<reference evidence="4 5" key="1">
    <citation type="journal article" date="2017" name="Front. Microbiol.">
        <title>New Insights into the Diversity of the Genus Faecalibacterium.</title>
        <authorList>
            <person name="Benevides L."/>
            <person name="Burman S."/>
            <person name="Martin R."/>
            <person name="Robert V."/>
            <person name="Thomas M."/>
            <person name="Miquel S."/>
            <person name="Chain F."/>
            <person name="Sokol H."/>
            <person name="Bermudez-Humaran L.G."/>
            <person name="Morrison M."/>
            <person name="Langella P."/>
            <person name="Azevedo V.A."/>
            <person name="Chatel J.M."/>
            <person name="Soares S."/>
        </authorList>
    </citation>
    <scope>NUCLEOTIDE SEQUENCE [LARGE SCALE GENOMIC DNA]</scope>
    <source>
        <strain evidence="5">CNCM I-4540</strain>
    </source>
</reference>
<feature type="domain" description="Bacterial sugar transferase" evidence="3">
    <location>
        <begin position="32"/>
        <end position="221"/>
    </location>
</feature>
<dbReference type="Pfam" id="PF02397">
    <property type="entry name" value="Bac_transf"/>
    <property type="match status" value="1"/>
</dbReference>
<organism evidence="4 5">
    <name type="scientific">Faecalibacterium langellae</name>
    <dbReference type="NCBI Taxonomy" id="3435293"/>
    <lineage>
        <taxon>Bacteria</taxon>
        <taxon>Bacillati</taxon>
        <taxon>Bacillota</taxon>
        <taxon>Clostridia</taxon>
        <taxon>Eubacteriales</taxon>
        <taxon>Oscillospiraceae</taxon>
        <taxon>Faecalibacterium</taxon>
    </lineage>
</organism>
<keyword evidence="2" id="KW-0472">Membrane</keyword>
<dbReference type="Proteomes" id="UP000220752">
    <property type="component" value="Unassembled WGS sequence"/>
</dbReference>